<sequence>MLPQEAARAEATPPRATNALVAASSLHSVEHRLRSGHQTALRQELASASVVAACQMLHAFSLCASSIHADMHLELVETILTLPWQTNVQLASAVCEFVQDLITASTPFVRMCICALVESFVLPEDQAPDDSREMESGSSVQEQICQHVHGALHGILKVCPLASSHLYDAVKELFPHSRRNTKCHSHFLANTLKLLTYAPALRPRAIHLIIERFVDLDVQIALQQRLLEEAVEEDADSIFEVELGDTTAEEIAKMRLNAEKLDEMMVMMFEFINLTCSSGTRALGSPGSVSSPSAQPAGLQLFEALISAFRSSVMQTYKCRSTQFVMFFCCSYDLGFARAFMRLLLQQVEADLVHTEERAACAAYLSSFLARARYLPIGEVLHTVRQMVSWAHEYQLLAAARLQGQAASLDVQLHGVFYAVVQGVLYVLCYKHELLFTDECLAAREDIGAALQPILLCELNPLKFCLDNVVVEFERLQLCDCAHVVAANERLAIGSRSASGTANRLEDFFPFDPIQLKRCAKLISPLYQTWQPPAGFDSEPRDSACSLEASSCSSHDAASDSLARSLQAMSVTPLSGDDASLEVHMRKRLAENIHMFRSDIAAARAGA</sequence>
<dbReference type="PANTHER" id="PTHR12790">
    <property type="entry name" value="TRANSCRIPTION INITIATION FACTOR IA RRN3"/>
    <property type="match status" value="1"/>
</dbReference>
<dbReference type="Proteomes" id="UP001515480">
    <property type="component" value="Unassembled WGS sequence"/>
</dbReference>
<keyword evidence="3" id="KW-1185">Reference proteome</keyword>
<dbReference type="AlphaFoldDB" id="A0AB34JML3"/>
<dbReference type="GO" id="GO:0006361">
    <property type="term" value="P:transcription initiation at RNA polymerase I promoter"/>
    <property type="evidence" value="ECO:0007669"/>
    <property type="project" value="InterPro"/>
</dbReference>
<dbReference type="GO" id="GO:0001181">
    <property type="term" value="F:RNA polymerase I general transcription initiation factor activity"/>
    <property type="evidence" value="ECO:0007669"/>
    <property type="project" value="InterPro"/>
</dbReference>
<comment type="caution">
    <text evidence="2">The sequence shown here is derived from an EMBL/GenBank/DDBJ whole genome shotgun (WGS) entry which is preliminary data.</text>
</comment>
<evidence type="ECO:0000313" key="2">
    <source>
        <dbReference type="EMBL" id="KAL1523169.1"/>
    </source>
</evidence>
<name>A0AB34JML3_PRYPA</name>
<evidence type="ECO:0000256" key="1">
    <source>
        <dbReference type="ARBA" id="ARBA00010098"/>
    </source>
</evidence>
<dbReference type="InterPro" id="IPR007991">
    <property type="entry name" value="RNA_pol_I_trans_ini_fac_RRN3"/>
</dbReference>
<evidence type="ECO:0008006" key="4">
    <source>
        <dbReference type="Google" id="ProtNLM"/>
    </source>
</evidence>
<reference evidence="2 3" key="1">
    <citation type="journal article" date="2024" name="Science">
        <title>Giant polyketide synthase enzymes in the biosynthesis of giant marine polyether toxins.</title>
        <authorList>
            <person name="Fallon T.R."/>
            <person name="Shende V.V."/>
            <person name="Wierzbicki I.H."/>
            <person name="Pendleton A.L."/>
            <person name="Watervoot N.F."/>
            <person name="Auber R.P."/>
            <person name="Gonzalez D.J."/>
            <person name="Wisecaver J.H."/>
            <person name="Moore B.S."/>
        </authorList>
    </citation>
    <scope>NUCLEOTIDE SEQUENCE [LARGE SCALE GENOMIC DNA]</scope>
    <source>
        <strain evidence="2 3">12B1</strain>
    </source>
</reference>
<dbReference type="EMBL" id="JBGBPQ010000006">
    <property type="protein sequence ID" value="KAL1523169.1"/>
    <property type="molecule type" value="Genomic_DNA"/>
</dbReference>
<comment type="similarity">
    <text evidence="1">Belongs to the RRN3 family.</text>
</comment>
<proteinExistence type="inferred from homology"/>
<gene>
    <name evidence="2" type="ORF">AB1Y20_018124</name>
</gene>
<dbReference type="GO" id="GO:0001042">
    <property type="term" value="F:RNA polymerase I core binding"/>
    <property type="evidence" value="ECO:0007669"/>
    <property type="project" value="TreeGrafter"/>
</dbReference>
<dbReference type="GO" id="GO:0005634">
    <property type="term" value="C:nucleus"/>
    <property type="evidence" value="ECO:0007669"/>
    <property type="project" value="TreeGrafter"/>
</dbReference>
<protein>
    <recommendedName>
        <fullName evidence="4">RNA polymerase I-specific transcription initiation factor RRN3</fullName>
    </recommendedName>
</protein>
<organism evidence="2 3">
    <name type="scientific">Prymnesium parvum</name>
    <name type="common">Toxic golden alga</name>
    <dbReference type="NCBI Taxonomy" id="97485"/>
    <lineage>
        <taxon>Eukaryota</taxon>
        <taxon>Haptista</taxon>
        <taxon>Haptophyta</taxon>
        <taxon>Prymnesiophyceae</taxon>
        <taxon>Prymnesiales</taxon>
        <taxon>Prymnesiaceae</taxon>
        <taxon>Prymnesium</taxon>
    </lineage>
</organism>
<evidence type="ECO:0000313" key="3">
    <source>
        <dbReference type="Proteomes" id="UP001515480"/>
    </source>
</evidence>
<dbReference type="Pfam" id="PF05327">
    <property type="entry name" value="RRN3"/>
    <property type="match status" value="1"/>
</dbReference>
<dbReference type="PANTHER" id="PTHR12790:SF0">
    <property type="entry name" value="RNA POLYMERASE I-SPECIFIC TRANSCRIPTION INITIATION FACTOR RRN3-RELATED"/>
    <property type="match status" value="1"/>
</dbReference>
<accession>A0AB34JML3</accession>